<evidence type="ECO:0000256" key="6">
    <source>
        <dbReference type="SAM" id="SignalP"/>
    </source>
</evidence>
<gene>
    <name evidence="7" type="ORF">NSE01_18110</name>
</gene>
<dbReference type="GO" id="GO:0008514">
    <property type="term" value="F:organic anion transmembrane transporter activity"/>
    <property type="evidence" value="ECO:0007669"/>
    <property type="project" value="UniProtKB-ARBA"/>
</dbReference>
<keyword evidence="2 5" id="KW-0812">Transmembrane</keyword>
<feature type="transmembrane region" description="Helical" evidence="5">
    <location>
        <begin position="141"/>
        <end position="157"/>
    </location>
</feature>
<proteinExistence type="predicted"/>
<accession>A0A512AJT6</accession>
<feature type="transmembrane region" description="Helical" evidence="5">
    <location>
        <begin position="263"/>
        <end position="280"/>
    </location>
</feature>
<evidence type="ECO:0000256" key="1">
    <source>
        <dbReference type="ARBA" id="ARBA00004141"/>
    </source>
</evidence>
<feature type="transmembrane region" description="Helical" evidence="5">
    <location>
        <begin position="292"/>
        <end position="310"/>
    </location>
</feature>
<dbReference type="InterPro" id="IPR001898">
    <property type="entry name" value="SLC13A/DASS"/>
</dbReference>
<dbReference type="GO" id="GO:0005886">
    <property type="term" value="C:plasma membrane"/>
    <property type="evidence" value="ECO:0007669"/>
    <property type="project" value="TreeGrafter"/>
</dbReference>
<keyword evidence="3 5" id="KW-1133">Transmembrane helix</keyword>
<dbReference type="NCBIfam" id="TIGR00785">
    <property type="entry name" value="dass"/>
    <property type="match status" value="1"/>
</dbReference>
<feature type="transmembrane region" description="Helical" evidence="5">
    <location>
        <begin position="322"/>
        <end position="339"/>
    </location>
</feature>
<feature type="transmembrane region" description="Helical" evidence="5">
    <location>
        <begin position="75"/>
        <end position="96"/>
    </location>
</feature>
<dbReference type="OrthoDB" id="9766267at2"/>
<comment type="subcellular location">
    <subcellularLocation>
        <location evidence="1">Membrane</location>
        <topology evidence="1">Multi-pass membrane protein</topology>
    </subcellularLocation>
</comment>
<evidence type="ECO:0000256" key="2">
    <source>
        <dbReference type="ARBA" id="ARBA00022692"/>
    </source>
</evidence>
<keyword evidence="8" id="KW-1185">Reference proteome</keyword>
<protein>
    <submittedName>
        <fullName evidence="7">Di-and tricarboxylate transporter</fullName>
    </submittedName>
</protein>
<evidence type="ECO:0000256" key="5">
    <source>
        <dbReference type="SAM" id="Phobius"/>
    </source>
</evidence>
<dbReference type="PANTHER" id="PTHR10283:SF82">
    <property type="entry name" value="SOLUTE CARRIER FAMILY 13 MEMBER 2"/>
    <property type="match status" value="1"/>
</dbReference>
<keyword evidence="4 5" id="KW-0472">Membrane</keyword>
<dbReference type="PANTHER" id="PTHR10283">
    <property type="entry name" value="SOLUTE CARRIER FAMILY 13 MEMBER"/>
    <property type="match status" value="1"/>
</dbReference>
<dbReference type="Proteomes" id="UP000321464">
    <property type="component" value="Unassembled WGS sequence"/>
</dbReference>
<name>A0A512AJT6_9SPHN</name>
<feature type="transmembrane region" description="Helical" evidence="5">
    <location>
        <begin position="446"/>
        <end position="467"/>
    </location>
</feature>
<evidence type="ECO:0000256" key="4">
    <source>
        <dbReference type="ARBA" id="ARBA00023136"/>
    </source>
</evidence>
<dbReference type="GO" id="GO:1905039">
    <property type="term" value="P:carboxylic acid transmembrane transport"/>
    <property type="evidence" value="ECO:0007669"/>
    <property type="project" value="UniProtKB-ARBA"/>
</dbReference>
<organism evidence="7 8">
    <name type="scientific">Novosphingobium sediminis</name>
    <dbReference type="NCBI Taxonomy" id="707214"/>
    <lineage>
        <taxon>Bacteria</taxon>
        <taxon>Pseudomonadati</taxon>
        <taxon>Pseudomonadota</taxon>
        <taxon>Alphaproteobacteria</taxon>
        <taxon>Sphingomonadales</taxon>
        <taxon>Sphingomonadaceae</taxon>
        <taxon>Novosphingobium</taxon>
    </lineage>
</organism>
<feature type="transmembrane region" description="Helical" evidence="5">
    <location>
        <begin position="38"/>
        <end position="63"/>
    </location>
</feature>
<dbReference type="AlphaFoldDB" id="A0A512AJT6"/>
<dbReference type="EMBL" id="BJYR01000012">
    <property type="protein sequence ID" value="GEN99978.1"/>
    <property type="molecule type" value="Genomic_DNA"/>
</dbReference>
<dbReference type="RefSeq" id="WP_147159296.1">
    <property type="nucleotide sequence ID" value="NZ_BJYR01000012.1"/>
</dbReference>
<keyword evidence="6" id="KW-0732">Signal</keyword>
<dbReference type="Pfam" id="PF00939">
    <property type="entry name" value="Na_sulph_symp"/>
    <property type="match status" value="1"/>
</dbReference>
<feature type="transmembrane region" description="Helical" evidence="5">
    <location>
        <begin position="211"/>
        <end position="231"/>
    </location>
</feature>
<feature type="signal peptide" evidence="6">
    <location>
        <begin position="1"/>
        <end position="22"/>
    </location>
</feature>
<evidence type="ECO:0000313" key="8">
    <source>
        <dbReference type="Proteomes" id="UP000321464"/>
    </source>
</evidence>
<feature type="transmembrane region" description="Helical" evidence="5">
    <location>
        <begin position="359"/>
        <end position="379"/>
    </location>
</feature>
<comment type="caution">
    <text evidence="7">The sequence shown here is derived from an EMBL/GenBank/DDBJ whole genome shotgun (WGS) entry which is preliminary data.</text>
</comment>
<feature type="transmembrane region" description="Helical" evidence="5">
    <location>
        <begin position="391"/>
        <end position="419"/>
    </location>
</feature>
<reference evidence="7 8" key="1">
    <citation type="submission" date="2019-07" db="EMBL/GenBank/DDBJ databases">
        <title>Whole genome shotgun sequence of Novosphingobium sediminis NBRC 106119.</title>
        <authorList>
            <person name="Hosoyama A."/>
            <person name="Uohara A."/>
            <person name="Ohji S."/>
            <person name="Ichikawa N."/>
        </authorList>
    </citation>
    <scope>NUCLEOTIDE SEQUENCE [LARGE SCALE GENOMIC DNA]</scope>
    <source>
        <strain evidence="7 8">NBRC 106119</strain>
    </source>
</reference>
<evidence type="ECO:0000313" key="7">
    <source>
        <dbReference type="EMBL" id="GEN99978.1"/>
    </source>
</evidence>
<feature type="chain" id="PRO_5021777514" evidence="6">
    <location>
        <begin position="23"/>
        <end position="472"/>
    </location>
</feature>
<sequence>MTARAVALIAGPLGLLATMLLAAPAGMPPTAWHTAGLVWWMAVWWMTEAMPLSATAMLPFIVLPLTGVVDANKTAAAYYSPIMFLFVGGAFLALAIERTGLHRRLALTMLARAGTSPVRLLLAVMAATASISMFISNTSTALIMMPMALAILSSGGIEEGETDGMAGALPMGVAFAATLGGYGTIVGTPTNAIAAALLDRTLGVKISFLEWSAFGLPVVLIGVPLAAFIIARVHKIGPGSFDPAAARNAIEHSVRWTVPERRLVPLFLLTVLAWVTLPLTEGLFPKGGLTDGTIAAIAGLTLFVLPDGTGRAMLTWKEANRMPWDVILMFGGGLSLAMGMDASGLSDWLATAMLPLRTVPLPVVALVLVSFVVLVTEFASNIAAASGIMPVVAALCGALGADPILLALPAALAASWGFMLPAGTGPNALAWGTGHIAMPRVLRAGLLLDLAGVFLIVGTVWGMAALMRLGGG</sequence>
<evidence type="ECO:0000256" key="3">
    <source>
        <dbReference type="ARBA" id="ARBA00022989"/>
    </source>
</evidence>